<reference evidence="3" key="2">
    <citation type="submission" date="2017-12" db="EMBL/GenBank/DDBJ databases">
        <title>Genome sequence of the Bar-tailed Godwit (Limosa lapponica baueri).</title>
        <authorList>
            <person name="Lima N.C.B."/>
            <person name="Parody-Merino A.M."/>
            <person name="Battley P.F."/>
            <person name="Fidler A.E."/>
            <person name="Prosdocimi F."/>
        </authorList>
    </citation>
    <scope>NUCLEOTIDE SEQUENCE [LARGE SCALE GENOMIC DNA]</scope>
</reference>
<reference evidence="3" key="1">
    <citation type="submission" date="2017-11" db="EMBL/GenBank/DDBJ databases">
        <authorList>
            <person name="Lima N.C."/>
            <person name="Parody-Merino A.M."/>
            <person name="Battley P.F."/>
            <person name="Fidler A.E."/>
            <person name="Prosdocimi F."/>
        </authorList>
    </citation>
    <scope>NUCLEOTIDE SEQUENCE [LARGE SCALE GENOMIC DNA]</scope>
</reference>
<dbReference type="SUPFAM" id="SSF56672">
    <property type="entry name" value="DNA/RNA polymerases"/>
    <property type="match status" value="1"/>
</dbReference>
<dbReference type="Proteomes" id="UP000233556">
    <property type="component" value="Unassembled WGS sequence"/>
</dbReference>
<evidence type="ECO:0000313" key="3">
    <source>
        <dbReference type="Proteomes" id="UP000233556"/>
    </source>
</evidence>
<proteinExistence type="predicted"/>
<keyword evidence="2" id="KW-0808">Transferase</keyword>
<dbReference type="InterPro" id="IPR043502">
    <property type="entry name" value="DNA/RNA_pol_sf"/>
</dbReference>
<gene>
    <name evidence="2" type="ORF">llap_6209</name>
</gene>
<dbReference type="InterPro" id="IPR000477">
    <property type="entry name" value="RT_dom"/>
</dbReference>
<dbReference type="PANTHER" id="PTHR33332">
    <property type="entry name" value="REVERSE TRANSCRIPTASE DOMAIN-CONTAINING PROTEIN"/>
    <property type="match status" value="1"/>
</dbReference>
<keyword evidence="2" id="KW-0695">RNA-directed DNA polymerase</keyword>
<protein>
    <submittedName>
        <fullName evidence="2">Rna-directed dna polymerase from mobile element jockey-like</fullName>
    </submittedName>
</protein>
<name>A0A2I0UBP7_LIMLA</name>
<dbReference type="GO" id="GO:0003964">
    <property type="term" value="F:RNA-directed DNA polymerase activity"/>
    <property type="evidence" value="ECO:0007669"/>
    <property type="project" value="UniProtKB-KW"/>
</dbReference>
<feature type="domain" description="Reverse transcriptase" evidence="1">
    <location>
        <begin position="1"/>
        <end position="195"/>
    </location>
</feature>
<keyword evidence="2" id="KW-0548">Nucleotidyltransferase</keyword>
<dbReference type="Pfam" id="PF00078">
    <property type="entry name" value="RVT_1"/>
    <property type="match status" value="1"/>
</dbReference>
<dbReference type="EMBL" id="KZ505899">
    <property type="protein sequence ID" value="PKU43488.1"/>
    <property type="molecule type" value="Genomic_DNA"/>
</dbReference>
<evidence type="ECO:0000259" key="1">
    <source>
        <dbReference type="PROSITE" id="PS50878"/>
    </source>
</evidence>
<keyword evidence="3" id="KW-1185">Reference proteome</keyword>
<sequence>MEILKISQRKLNPVLYTNYSFSLEKAFYDVITRWRAADVIYLDFSKAFDTVSHNILIRKLRKCGLDEGAVRWIESWLCDRTQRVVINGAGSSWRPVTSGVPQGSMLGPVLFNIFINDLDEGTECTLSKFADGTKLGGLADTPEDCAAIQRDLNRLESWAKNLMRFNKGKCKVLHLGRKNSRRQYRLGVVLLGSQIRESMNLLRV</sequence>
<organism evidence="2 3">
    <name type="scientific">Limosa lapponica baueri</name>
    <dbReference type="NCBI Taxonomy" id="1758121"/>
    <lineage>
        <taxon>Eukaryota</taxon>
        <taxon>Metazoa</taxon>
        <taxon>Chordata</taxon>
        <taxon>Craniata</taxon>
        <taxon>Vertebrata</taxon>
        <taxon>Euteleostomi</taxon>
        <taxon>Archelosauria</taxon>
        <taxon>Archosauria</taxon>
        <taxon>Dinosauria</taxon>
        <taxon>Saurischia</taxon>
        <taxon>Theropoda</taxon>
        <taxon>Coelurosauria</taxon>
        <taxon>Aves</taxon>
        <taxon>Neognathae</taxon>
        <taxon>Neoaves</taxon>
        <taxon>Charadriiformes</taxon>
        <taxon>Scolopacidae</taxon>
        <taxon>Limosa</taxon>
    </lineage>
</organism>
<accession>A0A2I0UBP7</accession>
<dbReference type="PROSITE" id="PS50878">
    <property type="entry name" value="RT_POL"/>
    <property type="match status" value="1"/>
</dbReference>
<dbReference type="AlphaFoldDB" id="A0A2I0UBP7"/>
<dbReference type="OrthoDB" id="416454at2759"/>
<evidence type="ECO:0000313" key="2">
    <source>
        <dbReference type="EMBL" id="PKU43488.1"/>
    </source>
</evidence>